<dbReference type="EMBL" id="CAJOBC010097582">
    <property type="protein sequence ID" value="CAF4448462.1"/>
    <property type="molecule type" value="Genomic_DNA"/>
</dbReference>
<evidence type="ECO:0000256" key="5">
    <source>
        <dbReference type="SAM" id="Phobius"/>
    </source>
</evidence>
<evidence type="ECO:0000313" key="11">
    <source>
        <dbReference type="Proteomes" id="UP000663829"/>
    </source>
</evidence>
<evidence type="ECO:0000256" key="3">
    <source>
        <dbReference type="ARBA" id="ARBA00022989"/>
    </source>
</evidence>
<sequence>MNNTTAAAAVVAAPTDLLNLIYIHIYLYAVSFECIFGMIGNTLNIIIFTRPLLRSNSCAHYFLVASCDNLLTIFLYFIPDLLSKVYGIDATNYSTILCKLRDYSNNLFLDFSSYCLVLAAVDRWCASSRKPKQREFCQVKIARRMIVGLIVLLVLAYLHMPFFHTVDQSLKLCIISDTVYLRFFTIFSTTVFTVMPPVFMATFGVLTIWNVRHSRRTAGFAAATSGSRRGDAVILKLTQVGRGGVTLGGGQTDSTVIGGSNSSSVAVVQQHQQKRRSERQLLKMLLYQILTYFALVCPAAVTFVMSGFLTQPTKIFLFLLELALLPFFLNYCIGFYVYILSASLYRQELVKILKLVKWWQRRRTH</sequence>
<keyword evidence="4 5" id="KW-0472">Membrane</keyword>
<feature type="transmembrane region" description="Helical" evidence="5">
    <location>
        <begin position="107"/>
        <end position="125"/>
    </location>
</feature>
<dbReference type="SUPFAM" id="SSF81321">
    <property type="entry name" value="Family A G protein-coupled receptor-like"/>
    <property type="match status" value="1"/>
</dbReference>
<evidence type="ECO:0000256" key="1">
    <source>
        <dbReference type="ARBA" id="ARBA00004370"/>
    </source>
</evidence>
<feature type="transmembrane region" description="Helical" evidence="5">
    <location>
        <begin position="183"/>
        <end position="209"/>
    </location>
</feature>
<dbReference type="Proteomes" id="UP000682733">
    <property type="component" value="Unassembled WGS sequence"/>
</dbReference>
<proteinExistence type="predicted"/>
<feature type="transmembrane region" description="Helical" evidence="5">
    <location>
        <begin position="25"/>
        <end position="47"/>
    </location>
</feature>
<dbReference type="PANTHER" id="PTHR46641:SF18">
    <property type="entry name" value="G-PROTEIN COUPLED RECEPTORS FAMILY 1 PROFILE DOMAIN-CONTAINING PROTEIN"/>
    <property type="match status" value="1"/>
</dbReference>
<dbReference type="PANTHER" id="PTHR46641">
    <property type="entry name" value="FMRFAMIDE RECEPTOR-RELATED"/>
    <property type="match status" value="1"/>
</dbReference>
<evidence type="ECO:0000256" key="2">
    <source>
        <dbReference type="ARBA" id="ARBA00022692"/>
    </source>
</evidence>
<name>A0A815ZCF2_9BILA</name>
<dbReference type="InterPro" id="IPR000276">
    <property type="entry name" value="GPCR_Rhodpsn"/>
</dbReference>
<feature type="transmembrane region" description="Helical" evidence="5">
    <location>
        <begin position="315"/>
        <end position="339"/>
    </location>
</feature>
<dbReference type="GO" id="GO:0016020">
    <property type="term" value="C:membrane"/>
    <property type="evidence" value="ECO:0007669"/>
    <property type="project" value="UniProtKB-SubCell"/>
</dbReference>
<evidence type="ECO:0000259" key="6">
    <source>
        <dbReference type="PROSITE" id="PS50262"/>
    </source>
</evidence>
<protein>
    <recommendedName>
        <fullName evidence="6">G-protein coupled receptors family 1 profile domain-containing protein</fullName>
    </recommendedName>
</protein>
<evidence type="ECO:0000313" key="8">
    <source>
        <dbReference type="EMBL" id="CAF1580985.1"/>
    </source>
</evidence>
<dbReference type="Pfam" id="PF00001">
    <property type="entry name" value="7tm_1"/>
    <property type="match status" value="1"/>
</dbReference>
<accession>A0A815ZCF2</accession>
<feature type="transmembrane region" description="Helical" evidence="5">
    <location>
        <begin position="146"/>
        <end position="163"/>
    </location>
</feature>
<dbReference type="InterPro" id="IPR017452">
    <property type="entry name" value="GPCR_Rhodpsn_7TM"/>
</dbReference>
<dbReference type="InterPro" id="IPR052954">
    <property type="entry name" value="GPCR-Ligand_Int"/>
</dbReference>
<keyword evidence="2 5" id="KW-0812">Transmembrane</keyword>
<dbReference type="Proteomes" id="UP000677228">
    <property type="component" value="Unassembled WGS sequence"/>
</dbReference>
<evidence type="ECO:0000313" key="9">
    <source>
        <dbReference type="EMBL" id="CAF4286925.1"/>
    </source>
</evidence>
<dbReference type="GO" id="GO:0004930">
    <property type="term" value="F:G protein-coupled receptor activity"/>
    <property type="evidence" value="ECO:0007669"/>
    <property type="project" value="InterPro"/>
</dbReference>
<dbReference type="Proteomes" id="UP000681722">
    <property type="component" value="Unassembled WGS sequence"/>
</dbReference>
<feature type="transmembrane region" description="Helical" evidence="5">
    <location>
        <begin position="284"/>
        <end position="309"/>
    </location>
</feature>
<evidence type="ECO:0000256" key="4">
    <source>
        <dbReference type="ARBA" id="ARBA00023136"/>
    </source>
</evidence>
<keyword evidence="3 5" id="KW-1133">Transmembrane helix</keyword>
<dbReference type="EMBL" id="CAJOBA010055833">
    <property type="protein sequence ID" value="CAF4286925.1"/>
    <property type="molecule type" value="Genomic_DNA"/>
</dbReference>
<comment type="caution">
    <text evidence="8">The sequence shown here is derived from an EMBL/GenBank/DDBJ whole genome shotgun (WGS) entry which is preliminary data.</text>
</comment>
<evidence type="ECO:0000313" key="10">
    <source>
        <dbReference type="EMBL" id="CAF4448462.1"/>
    </source>
</evidence>
<feature type="transmembrane region" description="Helical" evidence="5">
    <location>
        <begin position="59"/>
        <end position="78"/>
    </location>
</feature>
<keyword evidence="11" id="KW-1185">Reference proteome</keyword>
<dbReference type="AlphaFoldDB" id="A0A815ZCF2"/>
<dbReference type="PROSITE" id="PS50262">
    <property type="entry name" value="G_PROTEIN_RECEP_F1_2"/>
    <property type="match status" value="1"/>
</dbReference>
<organism evidence="8 11">
    <name type="scientific">Didymodactylos carnosus</name>
    <dbReference type="NCBI Taxonomy" id="1234261"/>
    <lineage>
        <taxon>Eukaryota</taxon>
        <taxon>Metazoa</taxon>
        <taxon>Spiralia</taxon>
        <taxon>Gnathifera</taxon>
        <taxon>Rotifera</taxon>
        <taxon>Eurotatoria</taxon>
        <taxon>Bdelloidea</taxon>
        <taxon>Philodinida</taxon>
        <taxon>Philodinidae</taxon>
        <taxon>Didymodactylos</taxon>
    </lineage>
</organism>
<feature type="domain" description="G-protein coupled receptors family 1 profile" evidence="6">
    <location>
        <begin position="40"/>
        <end position="338"/>
    </location>
</feature>
<dbReference type="Gene3D" id="1.20.1070.10">
    <property type="entry name" value="Rhodopsin 7-helix transmembrane proteins"/>
    <property type="match status" value="1"/>
</dbReference>
<dbReference type="OrthoDB" id="10595964at2759"/>
<dbReference type="EMBL" id="CAJNOK010033833">
    <property type="protein sequence ID" value="CAF1498121.1"/>
    <property type="molecule type" value="Genomic_DNA"/>
</dbReference>
<reference evidence="8" key="1">
    <citation type="submission" date="2021-02" db="EMBL/GenBank/DDBJ databases">
        <authorList>
            <person name="Nowell W R."/>
        </authorList>
    </citation>
    <scope>NUCLEOTIDE SEQUENCE</scope>
</reference>
<dbReference type="Proteomes" id="UP000663829">
    <property type="component" value="Unassembled WGS sequence"/>
</dbReference>
<dbReference type="EMBL" id="CAJNOQ010031617">
    <property type="protein sequence ID" value="CAF1580985.1"/>
    <property type="molecule type" value="Genomic_DNA"/>
</dbReference>
<gene>
    <name evidence="8" type="ORF">GPM918_LOCUS41088</name>
    <name evidence="7" type="ORF">OVA965_LOCUS36810</name>
    <name evidence="10" type="ORF">SRO942_LOCUS42099</name>
    <name evidence="9" type="ORF">TMI583_LOCUS37844</name>
</gene>
<evidence type="ECO:0000313" key="7">
    <source>
        <dbReference type="EMBL" id="CAF1498121.1"/>
    </source>
</evidence>
<comment type="subcellular location">
    <subcellularLocation>
        <location evidence="1">Membrane</location>
    </subcellularLocation>
</comment>